<protein>
    <recommendedName>
        <fullName evidence="2">Myosin motor domain-containing protein</fullName>
    </recommendedName>
</protein>
<dbReference type="GO" id="GO:0000209">
    <property type="term" value="P:protein polyubiquitination"/>
    <property type="evidence" value="ECO:0007669"/>
    <property type="project" value="TreeGrafter"/>
</dbReference>
<dbReference type="SUPFAM" id="SSF52540">
    <property type="entry name" value="P-loop containing nucleoside triphosphate hydrolases"/>
    <property type="match status" value="1"/>
</dbReference>
<dbReference type="GO" id="GO:0061630">
    <property type="term" value="F:ubiquitin protein ligase activity"/>
    <property type="evidence" value="ECO:0007669"/>
    <property type="project" value="InterPro"/>
</dbReference>
<reference evidence="3 4" key="1">
    <citation type="journal article" date="2016" name="Mol. Biol. Evol.">
        <title>Comparative Genomics of Early-Diverging Mushroom-Forming Fungi Provides Insights into the Origins of Lignocellulose Decay Capabilities.</title>
        <authorList>
            <person name="Nagy L.G."/>
            <person name="Riley R."/>
            <person name="Tritt A."/>
            <person name="Adam C."/>
            <person name="Daum C."/>
            <person name="Floudas D."/>
            <person name="Sun H."/>
            <person name="Yadav J.S."/>
            <person name="Pangilinan J."/>
            <person name="Larsson K.H."/>
            <person name="Matsuura K."/>
            <person name="Barry K."/>
            <person name="Labutti K."/>
            <person name="Kuo R."/>
            <person name="Ohm R.A."/>
            <person name="Bhattacharya S.S."/>
            <person name="Shirouzu T."/>
            <person name="Yoshinaga Y."/>
            <person name="Martin F.M."/>
            <person name="Grigoriev I.V."/>
            <person name="Hibbett D.S."/>
        </authorList>
    </citation>
    <scope>NUCLEOTIDE SEQUENCE [LARGE SCALE GENOMIC DNA]</scope>
    <source>
        <strain evidence="3 4">HHB12029</strain>
    </source>
</reference>
<dbReference type="STRING" id="1314781.A0A165DVL9"/>
<dbReference type="InterPro" id="IPR027417">
    <property type="entry name" value="P-loop_NTPase"/>
</dbReference>
<dbReference type="InParanoid" id="A0A165DVL9"/>
<keyword evidence="1" id="KW-0808">Transferase</keyword>
<dbReference type="Gene3D" id="3.90.1750.10">
    <property type="entry name" value="Hect, E3 ligase catalytic domains"/>
    <property type="match status" value="1"/>
</dbReference>
<proteinExistence type="predicted"/>
<evidence type="ECO:0000313" key="4">
    <source>
        <dbReference type="Proteomes" id="UP000077266"/>
    </source>
</evidence>
<dbReference type="OrthoDB" id="423283at2759"/>
<organism evidence="3 4">
    <name type="scientific">Exidia glandulosa HHB12029</name>
    <dbReference type="NCBI Taxonomy" id="1314781"/>
    <lineage>
        <taxon>Eukaryota</taxon>
        <taxon>Fungi</taxon>
        <taxon>Dikarya</taxon>
        <taxon>Basidiomycota</taxon>
        <taxon>Agaricomycotina</taxon>
        <taxon>Agaricomycetes</taxon>
        <taxon>Auriculariales</taxon>
        <taxon>Exidiaceae</taxon>
        <taxon>Exidia</taxon>
    </lineage>
</organism>
<dbReference type="GO" id="GO:0016607">
    <property type="term" value="C:nuclear speck"/>
    <property type="evidence" value="ECO:0007669"/>
    <property type="project" value="TreeGrafter"/>
</dbReference>
<dbReference type="InterPro" id="IPR045322">
    <property type="entry name" value="HECTD1/TRIP12-like"/>
</dbReference>
<gene>
    <name evidence="3" type="ORF">EXIGLDRAFT_775568</name>
</gene>
<dbReference type="InterPro" id="IPR035983">
    <property type="entry name" value="Hect_E3_ubiquitin_ligase"/>
</dbReference>
<feature type="domain" description="Myosin motor" evidence="2">
    <location>
        <begin position="194"/>
        <end position="276"/>
    </location>
</feature>
<keyword evidence="4" id="KW-1185">Reference proteome</keyword>
<evidence type="ECO:0000256" key="1">
    <source>
        <dbReference type="ARBA" id="ARBA00022679"/>
    </source>
</evidence>
<dbReference type="GO" id="GO:0016459">
    <property type="term" value="C:myosin complex"/>
    <property type="evidence" value="ECO:0007669"/>
    <property type="project" value="InterPro"/>
</dbReference>
<dbReference type="Pfam" id="PF00063">
    <property type="entry name" value="Myosin_head"/>
    <property type="match status" value="1"/>
</dbReference>
<dbReference type="GO" id="GO:0003774">
    <property type="term" value="F:cytoskeletal motor activity"/>
    <property type="evidence" value="ECO:0007669"/>
    <property type="project" value="InterPro"/>
</dbReference>
<dbReference type="AlphaFoldDB" id="A0A165DVL9"/>
<accession>A0A165DVL9</accession>
<dbReference type="PANTHER" id="PTHR45670">
    <property type="entry name" value="E3 UBIQUITIN-PROTEIN LIGASE TRIP12"/>
    <property type="match status" value="1"/>
</dbReference>
<evidence type="ECO:0000313" key="3">
    <source>
        <dbReference type="EMBL" id="KZV85464.1"/>
    </source>
</evidence>
<dbReference type="GO" id="GO:0043161">
    <property type="term" value="P:proteasome-mediated ubiquitin-dependent protein catabolic process"/>
    <property type="evidence" value="ECO:0007669"/>
    <property type="project" value="TreeGrafter"/>
</dbReference>
<dbReference type="SUPFAM" id="SSF56204">
    <property type="entry name" value="Hect, E3 ligase catalytic domain"/>
    <property type="match status" value="1"/>
</dbReference>
<sequence length="492" mass="55523">MSHLQATSVLTSVPEDAQHTRLIRVLYKLNTALTDRYAANTDEHLPLLDSAFVNIKLTSKLARPLEEPTILLSADWALDLSQHFPFLFPFIMRYAFLQSTSFAYARLVLKWQAQQARAQDSRRDDAFAFLWRLQRQHVRISRKHILESVVKVFQLYGLSSSILEIEYFEVGTGLGPTLEFYSMLVRRRQDVASQSASRHRRWIELHFNDRRRISGVQALTWGLDKSRPLRPQYEERTFHVIYQFLAGATPDECDWFALEDPSEYALLSSSGSAGATDCPENRLATTRPQWRSVEARSGRSSSIKPKHMYTIQSVLVAVLLLRNLQFAALDEPALVATWCEQLLEYDDIMLRSDLVYFCQHVFGIINTSYLSSLLPLEKGGLPITEYVMFNSHVPHVQVPSTAFQASTDFQHAKVRTSSGVQHLSLVHSAPPGAIQDLDGQSMRPPAASSSRTLDVQRRPVTLIHPASVAGILTDDPQIATSRGIQQSVPCGC</sequence>
<evidence type="ECO:0000259" key="2">
    <source>
        <dbReference type="Pfam" id="PF00063"/>
    </source>
</evidence>
<dbReference type="Proteomes" id="UP000077266">
    <property type="component" value="Unassembled WGS sequence"/>
</dbReference>
<dbReference type="Gene3D" id="1.10.10.820">
    <property type="match status" value="1"/>
</dbReference>
<dbReference type="GO" id="GO:0005524">
    <property type="term" value="F:ATP binding"/>
    <property type="evidence" value="ECO:0007669"/>
    <property type="project" value="InterPro"/>
</dbReference>
<name>A0A165DVL9_EXIGL</name>
<dbReference type="EMBL" id="KV426188">
    <property type="protein sequence ID" value="KZV85464.1"/>
    <property type="molecule type" value="Genomic_DNA"/>
</dbReference>
<dbReference type="PANTHER" id="PTHR45670:SF1">
    <property type="entry name" value="E3 UBIQUITIN-PROTEIN LIGASE HECTD1"/>
    <property type="match status" value="1"/>
</dbReference>
<dbReference type="InterPro" id="IPR001609">
    <property type="entry name" value="Myosin_head_motor_dom-like"/>
</dbReference>